<dbReference type="PANTHER" id="PTHR32309:SF13">
    <property type="entry name" value="FERRIC ENTEROBACTIN TRANSPORT PROTEIN FEPE"/>
    <property type="match status" value="1"/>
</dbReference>
<evidence type="ECO:0000256" key="1">
    <source>
        <dbReference type="SAM" id="Phobius"/>
    </source>
</evidence>
<accession>A0ABU9BLC7</accession>
<gene>
    <name evidence="2" type="ORF">AACH06_07335</name>
</gene>
<evidence type="ECO:0000313" key="3">
    <source>
        <dbReference type="Proteomes" id="UP001371218"/>
    </source>
</evidence>
<protein>
    <submittedName>
        <fullName evidence="2">Capsular biosynthesis protein</fullName>
    </submittedName>
</protein>
<keyword evidence="1" id="KW-0812">Transmembrane</keyword>
<name>A0ABU9BLC7_9BURK</name>
<keyword evidence="1" id="KW-0472">Membrane</keyword>
<comment type="caution">
    <text evidence="2">The sequence shown here is derived from an EMBL/GenBank/DDBJ whole genome shotgun (WGS) entry which is preliminary data.</text>
</comment>
<proteinExistence type="predicted"/>
<feature type="transmembrane region" description="Helical" evidence="1">
    <location>
        <begin position="313"/>
        <end position="334"/>
    </location>
</feature>
<dbReference type="PANTHER" id="PTHR32309">
    <property type="entry name" value="TYROSINE-PROTEIN KINASE"/>
    <property type="match status" value="1"/>
</dbReference>
<evidence type="ECO:0000313" key="2">
    <source>
        <dbReference type="EMBL" id="MEK8030636.1"/>
    </source>
</evidence>
<dbReference type="RefSeq" id="WP_341424996.1">
    <property type="nucleotide sequence ID" value="NZ_JBBUTG010000003.1"/>
</dbReference>
<dbReference type="Proteomes" id="UP001371218">
    <property type="component" value="Unassembled WGS sequence"/>
</dbReference>
<reference evidence="2 3" key="1">
    <citation type="submission" date="2024-04" db="EMBL/GenBank/DDBJ databases">
        <title>Novel species of the genus Ideonella isolated from streams.</title>
        <authorList>
            <person name="Lu H."/>
        </authorList>
    </citation>
    <scope>NUCLEOTIDE SEQUENCE [LARGE SCALE GENOMIC DNA]</scope>
    <source>
        <strain evidence="2 3">DXS29W</strain>
    </source>
</reference>
<dbReference type="EMBL" id="JBBUTG010000003">
    <property type="protein sequence ID" value="MEK8030636.1"/>
    <property type="molecule type" value="Genomic_DNA"/>
</dbReference>
<keyword evidence="3" id="KW-1185">Reference proteome</keyword>
<dbReference type="InterPro" id="IPR050445">
    <property type="entry name" value="Bact_polysacc_biosynth/exp"/>
</dbReference>
<sequence length="342" mass="38102">MVYYTVIASDRYTSESMIAVQSALVSPTGGGAISLGTGAGLMGWQDTLYVMDYVHSVTLAQELDKRLKLREHFEQPRADLFYRLWPGTSAEWFFKYYRSRVELEFSDVNGLLTIRTQGFDPEMAEKLNRAILDSAERFVNEFSHRIAREQMQFSKGEFDAAAVKWQTAKAKLVEFQTVNKILDPIAQSTAASALTAELQATVARLEADLKSKLAFMQPDAPQIVTLKNQIVANRAQLDSEKARTTNGQGGDRLGVLNTQYQALLLDAAIAEDQYKAANAALEAARLEAARKLKSLVIVEAPIKAQSAEYPRRIYNLLTLLALCAILYSVVRLIVATIQEHQD</sequence>
<keyword evidence="1" id="KW-1133">Transmembrane helix</keyword>
<organism evidence="2 3">
    <name type="scientific">Ideonella lacteola</name>
    <dbReference type="NCBI Taxonomy" id="2984193"/>
    <lineage>
        <taxon>Bacteria</taxon>
        <taxon>Pseudomonadati</taxon>
        <taxon>Pseudomonadota</taxon>
        <taxon>Betaproteobacteria</taxon>
        <taxon>Burkholderiales</taxon>
        <taxon>Sphaerotilaceae</taxon>
        <taxon>Ideonella</taxon>
    </lineage>
</organism>